<evidence type="ECO:0000256" key="2">
    <source>
        <dbReference type="ARBA" id="ARBA00022112"/>
    </source>
</evidence>
<dbReference type="InterPro" id="IPR002678">
    <property type="entry name" value="DUF34/NIF3"/>
</dbReference>
<keyword evidence="3" id="KW-0479">Metal-binding</keyword>
<dbReference type="Pfam" id="PF01784">
    <property type="entry name" value="DUF34_NIF3"/>
    <property type="match status" value="1"/>
</dbReference>
<evidence type="ECO:0000313" key="4">
    <source>
        <dbReference type="EMBL" id="HIR60808.1"/>
    </source>
</evidence>
<name>A0A9D1DXJ6_9FIRM</name>
<feature type="binding site" evidence="3">
    <location>
        <position position="242"/>
    </location>
    <ligand>
        <name>a divalent metal cation</name>
        <dbReference type="ChEBI" id="CHEBI:60240"/>
        <label>1</label>
    </ligand>
</feature>
<comment type="similarity">
    <text evidence="1">Belongs to the GTP cyclohydrolase I type 2/NIF3 family.</text>
</comment>
<reference evidence="4" key="2">
    <citation type="journal article" date="2021" name="PeerJ">
        <title>Extensive microbial diversity within the chicken gut microbiome revealed by metagenomics and culture.</title>
        <authorList>
            <person name="Gilroy R."/>
            <person name="Ravi A."/>
            <person name="Getino M."/>
            <person name="Pursley I."/>
            <person name="Horton D.L."/>
            <person name="Alikhan N.F."/>
            <person name="Baker D."/>
            <person name="Gharbi K."/>
            <person name="Hall N."/>
            <person name="Watson M."/>
            <person name="Adriaenssens E.M."/>
            <person name="Foster-Nyarko E."/>
            <person name="Jarju S."/>
            <person name="Secka A."/>
            <person name="Antonio M."/>
            <person name="Oren A."/>
            <person name="Chaudhuri R.R."/>
            <person name="La Ragione R."/>
            <person name="Hildebrand F."/>
            <person name="Pallen M.J."/>
        </authorList>
    </citation>
    <scope>NUCLEOTIDE SEQUENCE</scope>
    <source>
        <strain evidence="4">CHK189-12415</strain>
    </source>
</reference>
<dbReference type="InterPro" id="IPR036069">
    <property type="entry name" value="DUF34/NIF3_sf"/>
</dbReference>
<dbReference type="Proteomes" id="UP000824241">
    <property type="component" value="Unassembled WGS sequence"/>
</dbReference>
<dbReference type="AlphaFoldDB" id="A0A9D1DXJ6"/>
<feature type="binding site" evidence="3">
    <location>
        <position position="65"/>
    </location>
    <ligand>
        <name>a divalent metal cation</name>
        <dbReference type="ChEBI" id="CHEBI:60240"/>
        <label>1</label>
    </ligand>
</feature>
<dbReference type="GO" id="GO:0046872">
    <property type="term" value="F:metal ion binding"/>
    <property type="evidence" value="ECO:0007669"/>
    <property type="project" value="UniProtKB-KW"/>
</dbReference>
<organism evidence="4 5">
    <name type="scientific">Candidatus Faecivivens stercoravium</name>
    <dbReference type="NCBI Taxonomy" id="2840803"/>
    <lineage>
        <taxon>Bacteria</taxon>
        <taxon>Bacillati</taxon>
        <taxon>Bacillota</taxon>
        <taxon>Clostridia</taxon>
        <taxon>Eubacteriales</taxon>
        <taxon>Oscillospiraceae</taxon>
        <taxon>Oscillospiraceae incertae sedis</taxon>
        <taxon>Candidatus Faecivivens</taxon>
    </lineage>
</organism>
<accession>A0A9D1DXJ6</accession>
<protein>
    <recommendedName>
        <fullName evidence="2">GTP cyclohydrolase 1 type 2 homolog</fullName>
    </recommendedName>
</protein>
<dbReference type="EMBL" id="DVHA01000145">
    <property type="protein sequence ID" value="HIR60808.1"/>
    <property type="molecule type" value="Genomic_DNA"/>
</dbReference>
<feature type="binding site" evidence="3">
    <location>
        <position position="238"/>
    </location>
    <ligand>
        <name>a divalent metal cation</name>
        <dbReference type="ChEBI" id="CHEBI:60240"/>
        <label>1</label>
    </ligand>
</feature>
<evidence type="ECO:0000313" key="5">
    <source>
        <dbReference type="Proteomes" id="UP000824241"/>
    </source>
</evidence>
<reference evidence="4" key="1">
    <citation type="submission" date="2020-10" db="EMBL/GenBank/DDBJ databases">
        <authorList>
            <person name="Gilroy R."/>
        </authorList>
    </citation>
    <scope>NUCLEOTIDE SEQUENCE</scope>
    <source>
        <strain evidence="4">CHK189-12415</strain>
    </source>
</reference>
<comment type="caution">
    <text evidence="4">The sequence shown here is derived from an EMBL/GenBank/DDBJ whole genome shotgun (WGS) entry which is preliminary data.</text>
</comment>
<gene>
    <name evidence="4" type="ORF">IAB37_04460</name>
</gene>
<dbReference type="Gene3D" id="3.40.1390.30">
    <property type="entry name" value="NIF3 (NGG1p interacting factor 3)-like"/>
    <property type="match status" value="2"/>
</dbReference>
<proteinExistence type="inferred from homology"/>
<dbReference type="SUPFAM" id="SSF102705">
    <property type="entry name" value="NIF3 (NGG1p interacting factor 3)-like"/>
    <property type="match status" value="1"/>
</dbReference>
<evidence type="ECO:0000256" key="3">
    <source>
        <dbReference type="PIRSR" id="PIRSR602678-1"/>
    </source>
</evidence>
<sequence length="274" mass="30622">MTIQQVIDKIIAYHPDLGEKLATTCDTVKYGDTSRECTGVASAIYPSPDVIRAAGEAGCNLLVVHEPSFYGHMDPLDWLRGNETAEKKMALLDAYGIVLFRDHDRIHAHVPDGIFYGLFAELGWLSYLDQPLDVPTDPGQPLIRTLTLPDIPVAKIAAMFKEKLGLKAVRFTGNPGTIVRKAALAAHLFPNQQKLIEAIEREKIDLLIPGEIIDWEVPCYFKDAGQLGLNKACLHLGHFNMEELGMKYAVNWLRELAPGLPVVYCPNEDMYRYF</sequence>
<evidence type="ECO:0000256" key="1">
    <source>
        <dbReference type="ARBA" id="ARBA00006964"/>
    </source>
</evidence>